<proteinExistence type="inferred from homology"/>
<dbReference type="EC" id="2.4.99.24" evidence="4"/>
<dbReference type="SUPFAM" id="SSF53756">
    <property type="entry name" value="UDP-Glycosyltransferase/glycogen phosphorylase"/>
    <property type="match status" value="1"/>
</dbReference>
<dbReference type="RefSeq" id="WP_258848339.1">
    <property type="nucleotide sequence ID" value="NZ_JANUGX010000050.1"/>
</dbReference>
<keyword evidence="7" id="KW-1185">Reference proteome</keyword>
<evidence type="ECO:0000256" key="1">
    <source>
        <dbReference type="ARBA" id="ARBA00022676"/>
    </source>
</evidence>
<evidence type="ECO:0000256" key="2">
    <source>
        <dbReference type="ARBA" id="ARBA00022679"/>
    </source>
</evidence>
<evidence type="ECO:0000256" key="3">
    <source>
        <dbReference type="ARBA" id="ARBA00043995"/>
    </source>
</evidence>
<evidence type="ECO:0000313" key="6">
    <source>
        <dbReference type="EMBL" id="MCS0592571.1"/>
    </source>
</evidence>
<dbReference type="Gene3D" id="3.40.50.2000">
    <property type="entry name" value="Glycogen Phosphorylase B"/>
    <property type="match status" value="2"/>
</dbReference>
<dbReference type="Pfam" id="PF01075">
    <property type="entry name" value="Glyco_transf_9"/>
    <property type="match status" value="1"/>
</dbReference>
<accession>A0ABT2AEF4</accession>
<sequence length="382" mass="40434">MTASGRPETRARWAQARRILCVRLDALGDVLMCTPALRALKEAVPGRSLTLLTSPAAAAAVPFIPEIDDAIVLAAPWMKLDAPADPDALRALATTLAARRFDAAVVFTTYTQSALPAAMLCWLAGIPLRLAHCRENPYHLLSDWVEEPEPHTLVRHEVQRQLALVRHAGAVPLPGSKLSLSFALRAADLAAVRARLQGIGIDADRPWVLLHPGASAASRRYPAGHWARALGLLVRRTGLPAVLTGSAAEGPLIEEIRAGCGVPSHSLAGELSLGELGAALRLAAVVLTNNSGPAHVAAAVGTPVVDLYALTNPQHTPWHVRSRVLFQDVSCRFCFKSACPAGHHACLTGVAPERVLNAALELLAPHPPLPRIEEADAGLAAD</sequence>
<dbReference type="PANTHER" id="PTHR30160:SF1">
    <property type="entry name" value="LIPOPOLYSACCHARIDE 1,2-N-ACETYLGLUCOSAMINETRANSFERASE-RELATED"/>
    <property type="match status" value="1"/>
</dbReference>
<dbReference type="NCBIfam" id="TIGR02195">
    <property type="entry name" value="heptsyl_trn_II"/>
    <property type="match status" value="1"/>
</dbReference>
<dbReference type="EMBL" id="JANUGX010000050">
    <property type="protein sequence ID" value="MCS0592571.1"/>
    <property type="molecule type" value="Genomic_DNA"/>
</dbReference>
<dbReference type="PANTHER" id="PTHR30160">
    <property type="entry name" value="TETRAACYLDISACCHARIDE 4'-KINASE-RELATED"/>
    <property type="match status" value="1"/>
</dbReference>
<evidence type="ECO:0000256" key="5">
    <source>
        <dbReference type="ARBA" id="ARBA00047503"/>
    </source>
</evidence>
<keyword evidence="1" id="KW-0328">Glycosyltransferase</keyword>
<comment type="catalytic activity">
    <reaction evidence="5">
        <text>an L-alpha-D-Hep-(1-&gt;5)-[alpha-Kdo-(2-&gt;4)]-alpha-Kdo-(2-&gt;6)-lipid A + ADP-L-glycero-beta-D-manno-heptose = an L-alpha-D-Hep-(1-&gt;3)-L-alpha-D-Hep-(1-&gt;5)-[alpha-Kdo-(2-&gt;4)]-alpha-Kdo-(2-&gt;6)-lipid A + ADP + H(+)</text>
        <dbReference type="Rhea" id="RHEA:74071"/>
        <dbReference type="ChEBI" id="CHEBI:15378"/>
        <dbReference type="ChEBI" id="CHEBI:61506"/>
        <dbReference type="ChEBI" id="CHEBI:193068"/>
        <dbReference type="ChEBI" id="CHEBI:193069"/>
        <dbReference type="ChEBI" id="CHEBI:456216"/>
        <dbReference type="EC" id="2.4.99.24"/>
    </reaction>
</comment>
<keyword evidence="2" id="KW-0808">Transferase</keyword>
<dbReference type="InterPro" id="IPR051199">
    <property type="entry name" value="LPS_LOS_Heptosyltrfase"/>
</dbReference>
<evidence type="ECO:0000313" key="7">
    <source>
        <dbReference type="Proteomes" id="UP001205560"/>
    </source>
</evidence>
<comment type="similarity">
    <text evidence="3">Belongs to the glycosyltransferase 9 family.</text>
</comment>
<dbReference type="Proteomes" id="UP001205560">
    <property type="component" value="Unassembled WGS sequence"/>
</dbReference>
<evidence type="ECO:0000256" key="4">
    <source>
        <dbReference type="ARBA" id="ARBA00044042"/>
    </source>
</evidence>
<gene>
    <name evidence="6" type="primary">waaF</name>
    <name evidence="6" type="ORF">NX782_25645</name>
</gene>
<dbReference type="CDD" id="cd03789">
    <property type="entry name" value="GT9_LPS_heptosyltransferase"/>
    <property type="match status" value="1"/>
</dbReference>
<name>A0ABT2AEF4_9BURK</name>
<dbReference type="InterPro" id="IPR002201">
    <property type="entry name" value="Glyco_trans_9"/>
</dbReference>
<dbReference type="InterPro" id="IPR011910">
    <property type="entry name" value="RfaF"/>
</dbReference>
<organism evidence="6 7">
    <name type="scientific">Massilia norwichensis</name>
    <dbReference type="NCBI Taxonomy" id="1442366"/>
    <lineage>
        <taxon>Bacteria</taxon>
        <taxon>Pseudomonadati</taxon>
        <taxon>Pseudomonadota</taxon>
        <taxon>Betaproteobacteria</taxon>
        <taxon>Burkholderiales</taxon>
        <taxon>Oxalobacteraceae</taxon>
        <taxon>Telluria group</taxon>
        <taxon>Massilia</taxon>
    </lineage>
</organism>
<protein>
    <recommendedName>
        <fullName evidence="4">lipopolysaccharide heptosyltransferase II</fullName>
        <ecNumber evidence="4">2.4.99.24</ecNumber>
    </recommendedName>
</protein>
<comment type="caution">
    <text evidence="6">The sequence shown here is derived from an EMBL/GenBank/DDBJ whole genome shotgun (WGS) entry which is preliminary data.</text>
</comment>
<reference evidence="6 7" key="1">
    <citation type="submission" date="2022-08" db="EMBL/GenBank/DDBJ databases">
        <title>Reclassification of Massilia species as members of the genera Telluria, Duganella, Pseudoduganella, Mokoshia gen. nov. and Zemynaea gen. nov. using orthogonal and non-orthogonal genome-based approaches.</title>
        <authorList>
            <person name="Bowman J.P."/>
        </authorList>
    </citation>
    <scope>NUCLEOTIDE SEQUENCE [LARGE SCALE GENOMIC DNA]</scope>
    <source>
        <strain evidence="6 7">LMG 28164</strain>
    </source>
</reference>